<dbReference type="Pfam" id="PF02527">
    <property type="entry name" value="GidB"/>
    <property type="match status" value="1"/>
</dbReference>
<dbReference type="GO" id="GO:0070043">
    <property type="term" value="F:rRNA (guanine-N7-)-methyltransferase activity"/>
    <property type="evidence" value="ECO:0007669"/>
    <property type="project" value="UniProtKB-UniRule"/>
</dbReference>
<dbReference type="KEGG" id="pus:CKA81_14435"/>
<dbReference type="NCBIfam" id="TIGR00138">
    <property type="entry name" value="rsmG_gidB"/>
    <property type="match status" value="1"/>
</dbReference>
<dbReference type="EC" id="2.1.1.170" evidence="6"/>
<evidence type="ECO:0000256" key="3">
    <source>
        <dbReference type="ARBA" id="ARBA00022603"/>
    </source>
</evidence>
<evidence type="ECO:0000256" key="4">
    <source>
        <dbReference type="ARBA" id="ARBA00022679"/>
    </source>
</evidence>
<comment type="subcellular location">
    <subcellularLocation>
        <location evidence="6">Cytoplasm</location>
    </subcellularLocation>
</comment>
<dbReference type="PIRSF" id="PIRSF003078">
    <property type="entry name" value="GidB"/>
    <property type="match status" value="1"/>
</dbReference>
<dbReference type="GO" id="GO:0005829">
    <property type="term" value="C:cytosol"/>
    <property type="evidence" value="ECO:0007669"/>
    <property type="project" value="TreeGrafter"/>
</dbReference>
<dbReference type="PANTHER" id="PTHR31760:SF0">
    <property type="entry name" value="S-ADENOSYL-L-METHIONINE-DEPENDENT METHYLTRANSFERASES SUPERFAMILY PROTEIN"/>
    <property type="match status" value="1"/>
</dbReference>
<organism evidence="7 8">
    <name type="scientific">Pollutimonas thiosulfatoxidans</name>
    <dbReference type="NCBI Taxonomy" id="2028345"/>
    <lineage>
        <taxon>Bacteria</taxon>
        <taxon>Pseudomonadati</taxon>
        <taxon>Pseudomonadota</taxon>
        <taxon>Betaproteobacteria</taxon>
        <taxon>Burkholderiales</taxon>
        <taxon>Alcaligenaceae</taxon>
        <taxon>Pollutimonas</taxon>
    </lineage>
</organism>
<dbReference type="CDD" id="cd02440">
    <property type="entry name" value="AdoMet_MTases"/>
    <property type="match status" value="1"/>
</dbReference>
<name>A0A410GF42_9BURK</name>
<dbReference type="Gene3D" id="3.40.50.150">
    <property type="entry name" value="Vaccinia Virus protein VP39"/>
    <property type="match status" value="1"/>
</dbReference>
<dbReference type="PANTHER" id="PTHR31760">
    <property type="entry name" value="S-ADENOSYL-L-METHIONINE-DEPENDENT METHYLTRANSFERASES SUPERFAMILY PROTEIN"/>
    <property type="match status" value="1"/>
</dbReference>
<comment type="caution">
    <text evidence="6">Lacks conserved residue(s) required for the propagation of feature annotation.</text>
</comment>
<feature type="binding site" evidence="6">
    <location>
        <position position="88"/>
    </location>
    <ligand>
        <name>S-adenosyl-L-methionine</name>
        <dbReference type="ChEBI" id="CHEBI:59789"/>
    </ligand>
</feature>
<dbReference type="Proteomes" id="UP000283474">
    <property type="component" value="Chromosome"/>
</dbReference>
<gene>
    <name evidence="6" type="primary">rsmG</name>
    <name evidence="7" type="ORF">CKA81_14435</name>
</gene>
<evidence type="ECO:0000313" key="7">
    <source>
        <dbReference type="EMBL" id="QAA94917.1"/>
    </source>
</evidence>
<feature type="binding site" evidence="6">
    <location>
        <position position="153"/>
    </location>
    <ligand>
        <name>S-adenosyl-L-methionine</name>
        <dbReference type="ChEBI" id="CHEBI:59789"/>
    </ligand>
</feature>
<comment type="function">
    <text evidence="6">Specifically methylates the N7 position of guanine in position 527 of 16S rRNA.</text>
</comment>
<feature type="binding site" evidence="6">
    <location>
        <begin position="139"/>
        <end position="140"/>
    </location>
    <ligand>
        <name>S-adenosyl-L-methionine</name>
        <dbReference type="ChEBI" id="CHEBI:59789"/>
    </ligand>
</feature>
<dbReference type="AlphaFoldDB" id="A0A410GF42"/>
<comment type="similarity">
    <text evidence="6">Belongs to the methyltransferase superfamily. RNA methyltransferase RsmG family.</text>
</comment>
<proteinExistence type="inferred from homology"/>
<dbReference type="OrthoDB" id="9808773at2"/>
<feature type="binding site" evidence="6">
    <location>
        <position position="93"/>
    </location>
    <ligand>
        <name>S-adenosyl-L-methionine</name>
        <dbReference type="ChEBI" id="CHEBI:59789"/>
    </ligand>
</feature>
<evidence type="ECO:0000256" key="5">
    <source>
        <dbReference type="ARBA" id="ARBA00022691"/>
    </source>
</evidence>
<sequence length="224" mass="24906">MGGTDNIKQRLRSAAQTLDLVIEDDEIEALLAYLRQLERWNNTYNLTALRDPEHMLVQHVFDSLAIVQPVQDILDKNTVVAPAIADIGSGPGLPGIILSIMRAQWQVRCVDAVEKKVAFMRQVASVLRLSNVQALHARVEQLEPLQADLVVSRAFASLADFARLAGRHVGPGGTLLAMKGREPVDEVRALHEETEWRVDHIQALAVPELDAQRCLVWMSRQGNL</sequence>
<comment type="catalytic activity">
    <reaction evidence="6">
        <text>guanosine(527) in 16S rRNA + S-adenosyl-L-methionine = N(7)-methylguanosine(527) in 16S rRNA + S-adenosyl-L-homocysteine</text>
        <dbReference type="Rhea" id="RHEA:42732"/>
        <dbReference type="Rhea" id="RHEA-COMP:10209"/>
        <dbReference type="Rhea" id="RHEA-COMP:10210"/>
        <dbReference type="ChEBI" id="CHEBI:57856"/>
        <dbReference type="ChEBI" id="CHEBI:59789"/>
        <dbReference type="ChEBI" id="CHEBI:74269"/>
        <dbReference type="ChEBI" id="CHEBI:74480"/>
        <dbReference type="EC" id="2.1.1.170"/>
    </reaction>
</comment>
<dbReference type="HAMAP" id="MF_00074">
    <property type="entry name" value="16SrRNA_methyltr_G"/>
    <property type="match status" value="1"/>
</dbReference>
<evidence type="ECO:0000256" key="1">
    <source>
        <dbReference type="ARBA" id="ARBA00022490"/>
    </source>
</evidence>
<keyword evidence="1 6" id="KW-0963">Cytoplasm</keyword>
<reference evidence="7 8" key="1">
    <citation type="submission" date="2017-08" db="EMBL/GenBank/DDBJ databases">
        <authorList>
            <person name="Park S.-J."/>
            <person name="Kim H."/>
        </authorList>
    </citation>
    <scope>NUCLEOTIDE SEQUENCE [LARGE SCALE GENOMIC DNA]</scope>
    <source>
        <strain evidence="8">ye3</strain>
    </source>
</reference>
<keyword evidence="3 6" id="KW-0489">Methyltransferase</keyword>
<accession>A0A410GF42</accession>
<dbReference type="EMBL" id="CP022987">
    <property type="protein sequence ID" value="QAA94917.1"/>
    <property type="molecule type" value="Genomic_DNA"/>
</dbReference>
<dbReference type="RefSeq" id="WP_128355913.1">
    <property type="nucleotide sequence ID" value="NZ_CP022987.1"/>
</dbReference>
<dbReference type="InterPro" id="IPR029063">
    <property type="entry name" value="SAM-dependent_MTases_sf"/>
</dbReference>
<dbReference type="SUPFAM" id="SSF53335">
    <property type="entry name" value="S-adenosyl-L-methionine-dependent methyltransferases"/>
    <property type="match status" value="1"/>
</dbReference>
<evidence type="ECO:0000256" key="6">
    <source>
        <dbReference type="HAMAP-Rule" id="MF_00074"/>
    </source>
</evidence>
<keyword evidence="5 6" id="KW-0949">S-adenosyl-L-methionine</keyword>
<evidence type="ECO:0000313" key="8">
    <source>
        <dbReference type="Proteomes" id="UP000283474"/>
    </source>
</evidence>
<protein>
    <recommendedName>
        <fullName evidence="6">Ribosomal RNA small subunit methyltransferase G</fullName>
        <ecNumber evidence="6">2.1.1.170</ecNumber>
    </recommendedName>
    <alternativeName>
        <fullName evidence="6">16S rRNA 7-methylguanosine methyltransferase</fullName>
        <shortName evidence="6">16S rRNA m7G methyltransferase</shortName>
    </alternativeName>
</protein>
<evidence type="ECO:0000256" key="2">
    <source>
        <dbReference type="ARBA" id="ARBA00022552"/>
    </source>
</evidence>
<keyword evidence="4 6" id="KW-0808">Transferase</keyword>
<keyword evidence="8" id="KW-1185">Reference proteome</keyword>
<dbReference type="InterPro" id="IPR003682">
    <property type="entry name" value="rRNA_ssu_MeTfrase_G"/>
</dbReference>
<keyword evidence="2 6" id="KW-0698">rRNA processing</keyword>